<comment type="caution">
    <text evidence="8">The sequence shown here is derived from an EMBL/GenBank/DDBJ whole genome shotgun (WGS) entry which is preliminary data.</text>
</comment>
<proteinExistence type="inferred from homology"/>
<organism evidence="8 9">
    <name type="scientific">SAR86 cluster bacterium</name>
    <dbReference type="NCBI Taxonomy" id="2030880"/>
    <lineage>
        <taxon>Bacteria</taxon>
        <taxon>Pseudomonadati</taxon>
        <taxon>Pseudomonadota</taxon>
        <taxon>Gammaproteobacteria</taxon>
        <taxon>SAR86 cluster</taxon>
    </lineage>
</organism>
<dbReference type="Pfam" id="PF00441">
    <property type="entry name" value="Acyl-CoA_dh_1"/>
    <property type="match status" value="1"/>
</dbReference>
<name>A0A937LZZ4_9GAMM</name>
<dbReference type="InterPro" id="IPR013786">
    <property type="entry name" value="AcylCoA_DH/ox_N"/>
</dbReference>
<dbReference type="PANTHER" id="PTHR43884:SF20">
    <property type="entry name" value="ACYL-COA DEHYDROGENASE FADE28"/>
    <property type="match status" value="1"/>
</dbReference>
<dbReference type="GO" id="GO:0003995">
    <property type="term" value="F:acyl-CoA dehydrogenase activity"/>
    <property type="evidence" value="ECO:0007669"/>
    <property type="project" value="TreeGrafter"/>
</dbReference>
<evidence type="ECO:0000259" key="6">
    <source>
        <dbReference type="Pfam" id="PF00441"/>
    </source>
</evidence>
<dbReference type="Pfam" id="PF02771">
    <property type="entry name" value="Acyl-CoA_dh_N"/>
    <property type="match status" value="1"/>
</dbReference>
<gene>
    <name evidence="8" type="ORF">ISR29_00890</name>
</gene>
<dbReference type="Proteomes" id="UP000705230">
    <property type="component" value="Unassembled WGS sequence"/>
</dbReference>
<sequence length="368" mass="40088">MNLNFSDEQQMLRDQVQKFCESDYSFNKREEILKSDLGYDADLWKLFSELGWLSLPFAEENGGFGYGPIELSVLFEEFGKVLIVEPYLSTIVLSGSVLDKSSYDGRADLIESITSGASHISLAYLEEGSKNNPAFANATIVNSAGSLTLNGTKTLVLNGGNASKLIVSAMMDDELVLAIVDADAEGLSKITYPTIDAQSCAEISFENVQLDNSAIISKGSESIDLLNNAINIATLCISAESIGCMTACYVKTVEYTKSREQFGQPISNFQVLQHKMVDMFIESEVCKSLLFKAMLECESNEDTKNKSVSALKAQIGLSGKLVAQDAVQLHGGMGVSDEMSIGHYLKKLIAVDALFGNSNYHLNKYSQL</sequence>
<dbReference type="InterPro" id="IPR046373">
    <property type="entry name" value="Acyl-CoA_Oxase/DH_mid-dom_sf"/>
</dbReference>
<evidence type="ECO:0000313" key="9">
    <source>
        <dbReference type="Proteomes" id="UP000705230"/>
    </source>
</evidence>
<evidence type="ECO:0000256" key="5">
    <source>
        <dbReference type="ARBA" id="ARBA00023002"/>
    </source>
</evidence>
<dbReference type="InterPro" id="IPR036250">
    <property type="entry name" value="AcylCo_DH-like_C"/>
</dbReference>
<dbReference type="InterPro" id="IPR037069">
    <property type="entry name" value="AcylCoA_DH/ox_N_sf"/>
</dbReference>
<dbReference type="Gene3D" id="1.20.140.10">
    <property type="entry name" value="Butyryl-CoA Dehydrogenase, subunit A, domain 3"/>
    <property type="match status" value="1"/>
</dbReference>
<evidence type="ECO:0000259" key="7">
    <source>
        <dbReference type="Pfam" id="PF02771"/>
    </source>
</evidence>
<dbReference type="InterPro" id="IPR009100">
    <property type="entry name" value="AcylCoA_DH/oxidase_NM_dom_sf"/>
</dbReference>
<dbReference type="CDD" id="cd00567">
    <property type="entry name" value="ACAD"/>
    <property type="match status" value="1"/>
</dbReference>
<dbReference type="Gene3D" id="2.40.110.10">
    <property type="entry name" value="Butyryl-CoA Dehydrogenase, subunit A, domain 2"/>
    <property type="match status" value="1"/>
</dbReference>
<comment type="similarity">
    <text evidence="2">Belongs to the acyl-CoA dehydrogenase family.</text>
</comment>
<dbReference type="AlphaFoldDB" id="A0A937LZZ4"/>
<feature type="domain" description="Acyl-CoA dehydrogenase/oxidase N-terminal" evidence="7">
    <location>
        <begin position="6"/>
        <end position="82"/>
    </location>
</feature>
<accession>A0A937LZZ4</accession>
<dbReference type="Gene3D" id="1.10.540.10">
    <property type="entry name" value="Acyl-CoA dehydrogenase/oxidase, N-terminal domain"/>
    <property type="match status" value="1"/>
</dbReference>
<dbReference type="InterPro" id="IPR009075">
    <property type="entry name" value="AcylCo_DH/oxidase_C"/>
</dbReference>
<dbReference type="PANTHER" id="PTHR43884">
    <property type="entry name" value="ACYL-COA DEHYDROGENASE"/>
    <property type="match status" value="1"/>
</dbReference>
<comment type="cofactor">
    <cofactor evidence="1">
        <name>FAD</name>
        <dbReference type="ChEBI" id="CHEBI:57692"/>
    </cofactor>
</comment>
<dbReference type="GO" id="GO:0050660">
    <property type="term" value="F:flavin adenine dinucleotide binding"/>
    <property type="evidence" value="ECO:0007669"/>
    <property type="project" value="InterPro"/>
</dbReference>
<feature type="domain" description="Acyl-CoA dehydrogenase/oxidase C-terminal" evidence="6">
    <location>
        <begin position="227"/>
        <end position="363"/>
    </location>
</feature>
<keyword evidence="5" id="KW-0560">Oxidoreductase</keyword>
<dbReference type="SUPFAM" id="SSF47203">
    <property type="entry name" value="Acyl-CoA dehydrogenase C-terminal domain-like"/>
    <property type="match status" value="1"/>
</dbReference>
<evidence type="ECO:0000256" key="1">
    <source>
        <dbReference type="ARBA" id="ARBA00001974"/>
    </source>
</evidence>
<evidence type="ECO:0000256" key="4">
    <source>
        <dbReference type="ARBA" id="ARBA00022827"/>
    </source>
</evidence>
<reference evidence="8" key="1">
    <citation type="submission" date="2020-10" db="EMBL/GenBank/DDBJ databases">
        <title>Microbiome of the Black Sea water column analyzed by genome centric metagenomics.</title>
        <authorList>
            <person name="Cabello-Yeves P.J."/>
            <person name="Callieri C."/>
            <person name="Picazo A."/>
            <person name="Mehrshad M."/>
            <person name="Haro-Moreno J.M."/>
            <person name="Roda-Garcia J."/>
            <person name="Dzembekova N."/>
            <person name="Slabakova V."/>
            <person name="Slabakova N."/>
            <person name="Moncheva S."/>
            <person name="Rodriguez-Valera F."/>
        </authorList>
    </citation>
    <scope>NUCLEOTIDE SEQUENCE</scope>
    <source>
        <strain evidence="8">BS30m-G43</strain>
    </source>
</reference>
<keyword evidence="3" id="KW-0285">Flavoprotein</keyword>
<dbReference type="EMBL" id="JADHSG010000001">
    <property type="protein sequence ID" value="MBL6902742.1"/>
    <property type="molecule type" value="Genomic_DNA"/>
</dbReference>
<dbReference type="SUPFAM" id="SSF56645">
    <property type="entry name" value="Acyl-CoA dehydrogenase NM domain-like"/>
    <property type="match status" value="1"/>
</dbReference>
<protein>
    <submittedName>
        <fullName evidence="8">Acyl-CoA dehydrogenase family protein</fullName>
    </submittedName>
</protein>
<evidence type="ECO:0000313" key="8">
    <source>
        <dbReference type="EMBL" id="MBL6902742.1"/>
    </source>
</evidence>
<evidence type="ECO:0000256" key="3">
    <source>
        <dbReference type="ARBA" id="ARBA00022630"/>
    </source>
</evidence>
<evidence type="ECO:0000256" key="2">
    <source>
        <dbReference type="ARBA" id="ARBA00009347"/>
    </source>
</evidence>
<keyword evidence="4" id="KW-0274">FAD</keyword>